<name>A0A6G1VK55_9BACT</name>
<feature type="transmembrane region" description="Helical" evidence="5">
    <location>
        <begin position="369"/>
        <end position="387"/>
    </location>
</feature>
<organism evidence="7 8">
    <name type="scientific">Segatella copri</name>
    <dbReference type="NCBI Taxonomy" id="165179"/>
    <lineage>
        <taxon>Bacteria</taxon>
        <taxon>Pseudomonadati</taxon>
        <taxon>Bacteroidota</taxon>
        <taxon>Bacteroidia</taxon>
        <taxon>Bacteroidales</taxon>
        <taxon>Prevotellaceae</taxon>
        <taxon>Segatella</taxon>
    </lineage>
</organism>
<feature type="transmembrane region" description="Helical" evidence="5">
    <location>
        <begin position="185"/>
        <end position="214"/>
    </location>
</feature>
<evidence type="ECO:0000256" key="2">
    <source>
        <dbReference type="ARBA" id="ARBA00022692"/>
    </source>
</evidence>
<dbReference type="PANTHER" id="PTHR37422">
    <property type="entry name" value="TEICHURONIC ACID BIOSYNTHESIS PROTEIN TUAE"/>
    <property type="match status" value="1"/>
</dbReference>
<gene>
    <name evidence="7" type="ORF">F7D25_01555</name>
</gene>
<evidence type="ECO:0000256" key="3">
    <source>
        <dbReference type="ARBA" id="ARBA00022989"/>
    </source>
</evidence>
<dbReference type="Proteomes" id="UP000477980">
    <property type="component" value="Unassembled WGS sequence"/>
</dbReference>
<dbReference type="OrthoDB" id="1097546at2"/>
<feature type="transmembrane region" description="Helical" evidence="5">
    <location>
        <begin position="155"/>
        <end position="173"/>
    </location>
</feature>
<dbReference type="InterPro" id="IPR051533">
    <property type="entry name" value="WaaL-like"/>
</dbReference>
<dbReference type="SUPFAM" id="SSF48452">
    <property type="entry name" value="TPR-like"/>
    <property type="match status" value="1"/>
</dbReference>
<evidence type="ECO:0000313" key="7">
    <source>
        <dbReference type="EMBL" id="MQP13123.1"/>
    </source>
</evidence>
<keyword evidence="4 5" id="KW-0472">Membrane</keyword>
<comment type="subcellular location">
    <subcellularLocation>
        <location evidence="1">Membrane</location>
        <topology evidence="1">Multi-pass membrane protein</topology>
    </subcellularLocation>
</comment>
<dbReference type="EMBL" id="VZAH01000013">
    <property type="protein sequence ID" value="MQP13123.1"/>
    <property type="molecule type" value="Genomic_DNA"/>
</dbReference>
<evidence type="ECO:0000256" key="1">
    <source>
        <dbReference type="ARBA" id="ARBA00004141"/>
    </source>
</evidence>
<protein>
    <recommendedName>
        <fullName evidence="6">O-antigen ligase-related domain-containing protein</fullName>
    </recommendedName>
</protein>
<feature type="transmembrane region" description="Helical" evidence="5">
    <location>
        <begin position="399"/>
        <end position="419"/>
    </location>
</feature>
<feature type="transmembrane region" description="Helical" evidence="5">
    <location>
        <begin position="115"/>
        <end position="134"/>
    </location>
</feature>
<evidence type="ECO:0000313" key="8">
    <source>
        <dbReference type="Proteomes" id="UP000477980"/>
    </source>
</evidence>
<keyword evidence="3 5" id="KW-1133">Transmembrane helix</keyword>
<evidence type="ECO:0000259" key="6">
    <source>
        <dbReference type="Pfam" id="PF04932"/>
    </source>
</evidence>
<dbReference type="PANTHER" id="PTHR37422:SF13">
    <property type="entry name" value="LIPOPOLYSACCHARIDE BIOSYNTHESIS PROTEIN PA4999-RELATED"/>
    <property type="match status" value="1"/>
</dbReference>
<evidence type="ECO:0000256" key="4">
    <source>
        <dbReference type="ARBA" id="ARBA00023136"/>
    </source>
</evidence>
<dbReference type="GO" id="GO:0016020">
    <property type="term" value="C:membrane"/>
    <property type="evidence" value="ECO:0007669"/>
    <property type="project" value="UniProtKB-SubCell"/>
</dbReference>
<dbReference type="Pfam" id="PF04932">
    <property type="entry name" value="Wzy_C"/>
    <property type="match status" value="1"/>
</dbReference>
<keyword evidence="2 5" id="KW-0812">Transmembrane</keyword>
<proteinExistence type="predicted"/>
<sequence length="677" mass="78547">MQEMIKQKIDNYIIPITLMFVMGMMLFRVNDPLCLKTIFLLMLTFAVKPFGTYRWTLIDWSILIIWGYDIISCCVSINKYPSICFLQLSTNCFLAYHLVRYSFANTKERNLQKGFLGLSCVAVILSFFTFFFFYKNAHRAGFADLYPVRFLYKPLGFDTNSWNTILLCLLGIIGCQRKSKVGNVLVWGIVTLLLLSFSRSIYISLVALVFVLFVDLLGAEEKSRHIRLLLIFAFSLCAVVAFFNKEVKTTVSMHSTVSQQKSSQSRIHATVAAVHTCEEHPVLGVGNGNYTLATDARLNQNTNVPFTPFAPSWLMKLLVERGVVGTTFFLILGGGIVFFLFSRKNRQNRKFVGLVLTTILLKEMFQCTLFDNSISLTLLYVLLAIYMPRDNTKSYKMNSYDRLILPAVCCCAMLCFAYMKFWMPISKTSTAQLINKSICSINSYTKKKDDRLWREAESNLLLAKKLQPQDVQIDFMLFELYCANGSRQKALFYIRKLVEAYPNNALFQYKYYAYLEKLGWHTEAFKHLKIALRIYPKLITLENIEKLRNRHRVFFSSKNLVLDTPISSEQDYARLGVLSFYLHDNKTAKKYCMRISHSMPNLFMPWLVLYHIYMQEHNMVESEKCKRKFLLLSYGVIEQNLLQDESRFAIPHCKEHFLYNNYLAKFKLWYGGEMGGC</sequence>
<reference evidence="7 8" key="1">
    <citation type="submission" date="2019-09" db="EMBL/GenBank/DDBJ databases">
        <title>Distinct polysaccharide growth profiles of human intestinal Prevotella copri isolates.</title>
        <authorList>
            <person name="Fehlner-Peach H."/>
            <person name="Magnabosco C."/>
            <person name="Raghavan V."/>
            <person name="Scher J.U."/>
            <person name="Tett A."/>
            <person name="Cox L.M."/>
            <person name="Gottsegen C."/>
            <person name="Watters A."/>
            <person name="Wiltshire- Gordon J.D."/>
            <person name="Segata N."/>
            <person name="Bonneau R."/>
            <person name="Littman D.R."/>
        </authorList>
    </citation>
    <scope>NUCLEOTIDE SEQUENCE [LARGE SCALE GENOMIC DNA]</scope>
    <source>
        <strain evidence="8">iAA917</strain>
    </source>
</reference>
<dbReference type="Gene3D" id="1.25.40.10">
    <property type="entry name" value="Tetratricopeptide repeat domain"/>
    <property type="match status" value="1"/>
</dbReference>
<feature type="transmembrane region" description="Helical" evidence="5">
    <location>
        <begin position="12"/>
        <end position="30"/>
    </location>
</feature>
<comment type="caution">
    <text evidence="7">The sequence shown here is derived from an EMBL/GenBank/DDBJ whole genome shotgun (WGS) entry which is preliminary data.</text>
</comment>
<accession>A0A6G1VK55</accession>
<dbReference type="RefSeq" id="WP_153089735.1">
    <property type="nucleotide sequence ID" value="NZ_VZAH01000013.1"/>
</dbReference>
<dbReference type="InterPro" id="IPR011990">
    <property type="entry name" value="TPR-like_helical_dom_sf"/>
</dbReference>
<evidence type="ECO:0000256" key="5">
    <source>
        <dbReference type="SAM" id="Phobius"/>
    </source>
</evidence>
<dbReference type="AlphaFoldDB" id="A0A6G1VK55"/>
<feature type="domain" description="O-antigen ligase-related" evidence="6">
    <location>
        <begin position="185"/>
        <end position="330"/>
    </location>
</feature>
<feature type="transmembrane region" description="Helical" evidence="5">
    <location>
        <begin position="322"/>
        <end position="341"/>
    </location>
</feature>
<dbReference type="InterPro" id="IPR007016">
    <property type="entry name" value="O-antigen_ligase-rel_domated"/>
</dbReference>
<feature type="transmembrane region" description="Helical" evidence="5">
    <location>
        <begin position="226"/>
        <end position="243"/>
    </location>
</feature>
<feature type="transmembrane region" description="Helical" evidence="5">
    <location>
        <begin position="50"/>
        <end position="71"/>
    </location>
</feature>